<dbReference type="Gene3D" id="2.60.40.10">
    <property type="entry name" value="Immunoglobulins"/>
    <property type="match status" value="2"/>
</dbReference>
<protein>
    <submittedName>
        <fullName evidence="4">T9SS type A sorting domain-containing protein</fullName>
    </submittedName>
</protein>
<dbReference type="Gene3D" id="2.120.10.80">
    <property type="entry name" value="Kelch-type beta propeller"/>
    <property type="match status" value="1"/>
</dbReference>
<dbReference type="Pfam" id="PF18962">
    <property type="entry name" value="Por_Secre_tail"/>
    <property type="match status" value="1"/>
</dbReference>
<name>A0A5B8V653_9BACT</name>
<evidence type="ECO:0000256" key="2">
    <source>
        <dbReference type="SAM" id="SignalP"/>
    </source>
</evidence>
<dbReference type="RefSeq" id="WP_147188710.1">
    <property type="nucleotide sequence ID" value="NZ_CP042435.1"/>
</dbReference>
<dbReference type="SUPFAM" id="SSF117281">
    <property type="entry name" value="Kelch motif"/>
    <property type="match status" value="1"/>
</dbReference>
<keyword evidence="5" id="KW-1185">Reference proteome</keyword>
<dbReference type="InterPro" id="IPR014756">
    <property type="entry name" value="Ig_E-set"/>
</dbReference>
<dbReference type="PROSITE" id="PS50853">
    <property type="entry name" value="FN3"/>
    <property type="match status" value="1"/>
</dbReference>
<dbReference type="PANTHER" id="PTHR46580">
    <property type="entry name" value="SENSOR KINASE-RELATED"/>
    <property type="match status" value="1"/>
</dbReference>
<dbReference type="Pfam" id="PF13517">
    <property type="entry name" value="FG-GAP_3"/>
    <property type="match status" value="3"/>
</dbReference>
<dbReference type="SUPFAM" id="SSF81296">
    <property type="entry name" value="E set domains"/>
    <property type="match status" value="1"/>
</dbReference>
<dbReference type="InterPro" id="IPR003961">
    <property type="entry name" value="FN3_dom"/>
</dbReference>
<keyword evidence="1 2" id="KW-0732">Signal</keyword>
<dbReference type="EMBL" id="CP042435">
    <property type="protein sequence ID" value="QEC66910.1"/>
    <property type="molecule type" value="Genomic_DNA"/>
</dbReference>
<dbReference type="Proteomes" id="UP000321533">
    <property type="component" value="Chromosome"/>
</dbReference>
<reference evidence="4 5" key="1">
    <citation type="journal article" date="2016" name="Int. J. Syst. Evol. Microbiol.">
        <title>Panacibacter ginsenosidivorans gen. nov., sp. nov., with ginsenoside converting activity isolated from soil of a ginseng field.</title>
        <authorList>
            <person name="Siddiqi M.Z."/>
            <person name="Muhammad Shafi S."/>
            <person name="Choi K.D."/>
            <person name="Im W.T."/>
        </authorList>
    </citation>
    <scope>NUCLEOTIDE SEQUENCE [LARGE SCALE GENOMIC DNA]</scope>
    <source>
        <strain evidence="4 5">Gsoil1550</strain>
    </source>
</reference>
<organism evidence="4 5">
    <name type="scientific">Panacibacter ginsenosidivorans</name>
    <dbReference type="NCBI Taxonomy" id="1813871"/>
    <lineage>
        <taxon>Bacteria</taxon>
        <taxon>Pseudomonadati</taxon>
        <taxon>Bacteroidota</taxon>
        <taxon>Chitinophagia</taxon>
        <taxon>Chitinophagales</taxon>
        <taxon>Chitinophagaceae</taxon>
        <taxon>Panacibacter</taxon>
    </lineage>
</organism>
<dbReference type="Pfam" id="PF00041">
    <property type="entry name" value="fn3"/>
    <property type="match status" value="1"/>
</dbReference>
<feature type="chain" id="PRO_5022775407" evidence="2">
    <location>
        <begin position="20"/>
        <end position="993"/>
    </location>
</feature>
<gene>
    <name evidence="4" type="ORF">FRZ67_06220</name>
</gene>
<dbReference type="Pfam" id="PF01833">
    <property type="entry name" value="TIG"/>
    <property type="match status" value="1"/>
</dbReference>
<dbReference type="InterPro" id="IPR036116">
    <property type="entry name" value="FN3_sf"/>
</dbReference>
<dbReference type="SMART" id="SM00429">
    <property type="entry name" value="IPT"/>
    <property type="match status" value="1"/>
</dbReference>
<evidence type="ECO:0000256" key="1">
    <source>
        <dbReference type="ARBA" id="ARBA00022729"/>
    </source>
</evidence>
<dbReference type="PANTHER" id="PTHR46580:SF4">
    <property type="entry name" value="ATP_GTP-BINDING PROTEIN"/>
    <property type="match status" value="1"/>
</dbReference>
<feature type="domain" description="Fibronectin type-III" evidence="3">
    <location>
        <begin position="801"/>
        <end position="890"/>
    </location>
</feature>
<proteinExistence type="predicted"/>
<dbReference type="InterPro" id="IPR013517">
    <property type="entry name" value="FG-GAP"/>
</dbReference>
<dbReference type="InterPro" id="IPR002909">
    <property type="entry name" value="IPT_dom"/>
</dbReference>
<dbReference type="SUPFAM" id="SSF69318">
    <property type="entry name" value="Integrin alpha N-terminal domain"/>
    <property type="match status" value="1"/>
</dbReference>
<evidence type="ECO:0000313" key="5">
    <source>
        <dbReference type="Proteomes" id="UP000321533"/>
    </source>
</evidence>
<feature type="signal peptide" evidence="2">
    <location>
        <begin position="1"/>
        <end position="19"/>
    </location>
</feature>
<sequence length="993" mass="106872">MKITTQLVVVCLLSQATFAQPVNTTLSTPNSWIQKADFNGGLRNCAIGFSIGDKGYLGTGSVYGQPIIYYKDFWEFDPQTNVWTQKADFGGTARDRAVGFNIGDKGYVGTGYSPANGYLKDFWEYDPAANQWTRKSDLSGPGRYSAFSFSSGYKGYIGTGDIAAYTHSKDFWEYDQSSDTWTRKADFGGAARQYSAAFAIDGKGYAGTGYAEVRFNDFWEYNPTNDIWTQKANFPGSQRAAVVAFAIKNKGYIGTGSLYHFYPMNDFWEFDPVTDKWTQKADFSGKARDFAVGFSIGNKGYVGTGRSDDGAGNIIEDKDFWEYTPDAQTTAVPTITSFAPTSGPVGTTVTVTGTNFGANPADNIVYFGATKAVVTAASTTTLKVKVPVGATYQPVSVTVNGLTGSSAMPFVVTFKAIRGIDTVSFAPAINISMGSNPDQMALADIDGDGKSDMIVGSYGESALPQNAVAVFRNTSNTGAIAFAQKVELLKGSAQTYPVVTDFDGNGKTDLAVLDTRLEKLYLFSNKSTPGNISLIQQAEYTTGDFPYSIGTVDIDGDGKPDIVIPNLNGKNFSVFRNTSASGSISFAPKIDFQLTLKPISIAIGDLDKDGKTDIVIGYTDYNNYTISIFRNNSTPGLISFDPKIDLANNADGYTSGISIGDLDGDSKLDITISNFSNSASTLSLYRNTGSTGLISFAPKVSYATKGTGFQNNAINDLDGDSKPDIAGTNYWSGTTAIFKNKSIPGTLSLGKSVMYPAGSGPKATTIGDIDGDGKPDIIFLNLFSGTISILRNQVKPSLCQPPSSLTVDNLIYNTARLGWTLPDSSVNGFMIRYYPAGTNEIRERLATSTATHLILKNLQLNTTYKWKIRSVCSSDVSSWVKGPDFTTAASFALSSNAETITRSGVQGSEVVQIVPNPSNGNFTIQMQLPAKNVLTTLALYNSFGERIWQQQAGMLSGTVTKSIALDSKLSEGVYILRIERSDVRLMQKVVVNK</sequence>
<dbReference type="OrthoDB" id="103335at2"/>
<dbReference type="KEGG" id="pgin:FRZ67_06220"/>
<dbReference type="InterPro" id="IPR028994">
    <property type="entry name" value="Integrin_alpha_N"/>
</dbReference>
<dbReference type="Gene3D" id="2.130.10.130">
    <property type="entry name" value="Integrin alpha, N-terminal"/>
    <property type="match status" value="1"/>
</dbReference>
<dbReference type="SUPFAM" id="SSF49265">
    <property type="entry name" value="Fibronectin type III"/>
    <property type="match status" value="1"/>
</dbReference>
<evidence type="ECO:0000259" key="3">
    <source>
        <dbReference type="PROSITE" id="PS50853"/>
    </source>
</evidence>
<dbReference type="InterPro" id="IPR015915">
    <property type="entry name" value="Kelch-typ_b-propeller"/>
</dbReference>
<dbReference type="InterPro" id="IPR026444">
    <property type="entry name" value="Secre_tail"/>
</dbReference>
<dbReference type="CDD" id="cd00063">
    <property type="entry name" value="FN3"/>
    <property type="match status" value="1"/>
</dbReference>
<dbReference type="AlphaFoldDB" id="A0A5B8V653"/>
<dbReference type="InterPro" id="IPR013783">
    <property type="entry name" value="Ig-like_fold"/>
</dbReference>
<accession>A0A5B8V653</accession>
<evidence type="ECO:0000313" key="4">
    <source>
        <dbReference type="EMBL" id="QEC66910.1"/>
    </source>
</evidence>
<dbReference type="NCBIfam" id="TIGR04183">
    <property type="entry name" value="Por_Secre_tail"/>
    <property type="match status" value="1"/>
</dbReference>